<dbReference type="EMBL" id="JBHLZF010000002">
    <property type="protein sequence ID" value="MFB9898609.1"/>
    <property type="molecule type" value="Genomic_DNA"/>
</dbReference>
<sequence length="721" mass="80462">MKRPRLLLLVIATLCLAALPASAGEQTDGPARYVNPWIGTGGHGHVFLGANVPFGFVQLGPTQTHSGWDWCSGYHYSGRMLRGFSHLHLSGTGIGDLGDVTFLPVADEEQDSTAFSHDDETVRPGYYAIRLQKPEVKVELTATARAGFHRYTYAPGAKRLMKIDLRHGIGWDALSSSSLRQVDGRTIEGCRLSTGWAKNQQVYFTAVFSSAVKLLSCNDNIYTIQVEDDGKPLLVKLGLSAVGTANAKKNLEHEIPEWNFGAVAREATRLWNQELGKISIKTRNDALRRTFYTALYHTMVAPSVFSDVNGDYRGADGKVHQGNFTNYTTFSLWDTYRAAMPLMTLIHPGMMNDMGETFLHIYREQGKLPVWHLVGNETDCMIGNPGIIVLADLVLKGFVSDKEVAFQAMKVSALKDERGLGALKQYGYVPFDKDEERETVAKTLEYAIADAGIAKVARLLGHEEDYKYFLDRSQSYKKLFDPRDGFMKGRDSEGRFRTPFNPFHAVHRQDDYTEGNAWQYTWLVPHDVHGLVGLFKNEKAFTQKLDSLFLAQGTLGEDASPDISGLIGQYAHGNEPSHHIIYMYNYVGQPWKAARLLRQTLATMYHDDADGLSGNEDVGQMSAWYILSALGLYQVDPADGVFVFGSPLVDEAELQVGRGKTFRIISHNNNERNMYIQQVRLNGKPYPKSYIDYKDICHGGTLEFTMGGKPSKFGTSVKNRP</sequence>
<feature type="chain" id="PRO_5047538183" evidence="4">
    <location>
        <begin position="24"/>
        <end position="721"/>
    </location>
</feature>
<evidence type="ECO:0000313" key="7">
    <source>
        <dbReference type="EMBL" id="MFB9898609.1"/>
    </source>
</evidence>
<evidence type="ECO:0000256" key="2">
    <source>
        <dbReference type="ARBA" id="ARBA00011245"/>
    </source>
</evidence>
<feature type="domain" description="Glycosyl hydrolase family 92 N-terminal" evidence="6">
    <location>
        <begin position="33"/>
        <end position="215"/>
    </location>
</feature>
<evidence type="ECO:0000256" key="3">
    <source>
        <dbReference type="ARBA" id="ARBA00022837"/>
    </source>
</evidence>
<dbReference type="Proteomes" id="UP001589688">
    <property type="component" value="Unassembled WGS sequence"/>
</dbReference>
<dbReference type="Gene3D" id="3.30.2080.10">
    <property type="entry name" value="GH92 mannosidase domain"/>
    <property type="match status" value="1"/>
</dbReference>
<evidence type="ECO:0000259" key="6">
    <source>
        <dbReference type="Pfam" id="PF17678"/>
    </source>
</evidence>
<comment type="subunit">
    <text evidence="2">Monomer.</text>
</comment>
<keyword evidence="3" id="KW-0106">Calcium</keyword>
<dbReference type="InterPro" id="IPR050883">
    <property type="entry name" value="PNGase"/>
</dbReference>
<dbReference type="NCBIfam" id="TIGR01180">
    <property type="entry name" value="aman2_put"/>
    <property type="match status" value="1"/>
</dbReference>
<dbReference type="GO" id="GO:0016787">
    <property type="term" value="F:hydrolase activity"/>
    <property type="evidence" value="ECO:0007669"/>
    <property type="project" value="UniProtKB-KW"/>
</dbReference>
<evidence type="ECO:0000256" key="4">
    <source>
        <dbReference type="SAM" id="SignalP"/>
    </source>
</evidence>
<dbReference type="Gene3D" id="2.70.98.10">
    <property type="match status" value="1"/>
</dbReference>
<feature type="domain" description="Glycosyl hydrolase family 92" evidence="5">
    <location>
        <begin position="246"/>
        <end position="707"/>
    </location>
</feature>
<dbReference type="PANTHER" id="PTHR12143">
    <property type="entry name" value="PEPTIDE N-GLYCANASE PNGASE -RELATED"/>
    <property type="match status" value="1"/>
</dbReference>
<dbReference type="PANTHER" id="PTHR12143:SF39">
    <property type="entry name" value="SECRETED PROTEIN"/>
    <property type="match status" value="1"/>
</dbReference>
<dbReference type="InterPro" id="IPR008928">
    <property type="entry name" value="6-hairpin_glycosidase_sf"/>
</dbReference>
<comment type="cofactor">
    <cofactor evidence="1">
        <name>Ca(2+)</name>
        <dbReference type="ChEBI" id="CHEBI:29108"/>
    </cofactor>
</comment>
<dbReference type="Pfam" id="PF07971">
    <property type="entry name" value="Glyco_hydro_92"/>
    <property type="match status" value="1"/>
</dbReference>
<dbReference type="InterPro" id="IPR041371">
    <property type="entry name" value="GH92_N"/>
</dbReference>
<dbReference type="RefSeq" id="WP_027952366.1">
    <property type="nucleotide sequence ID" value="NZ_JADU01000017.1"/>
</dbReference>
<keyword evidence="8" id="KW-1185">Reference proteome</keyword>
<dbReference type="Gene3D" id="1.20.1610.10">
    <property type="entry name" value="alpha-1,2-mannosidases domains"/>
    <property type="match status" value="1"/>
</dbReference>
<feature type="signal peptide" evidence="4">
    <location>
        <begin position="1"/>
        <end position="23"/>
    </location>
</feature>
<keyword evidence="4" id="KW-0732">Signal</keyword>
<protein>
    <submittedName>
        <fullName evidence="7">GH92 family glycosyl hydrolase</fullName>
    </submittedName>
</protein>
<comment type="caution">
    <text evidence="7">The sequence shown here is derived from an EMBL/GenBank/DDBJ whole genome shotgun (WGS) entry which is preliminary data.</text>
</comment>
<dbReference type="InterPro" id="IPR005887">
    <property type="entry name" value="GH92_a_mannosidase_put"/>
</dbReference>
<evidence type="ECO:0000259" key="5">
    <source>
        <dbReference type="Pfam" id="PF07971"/>
    </source>
</evidence>
<proteinExistence type="predicted"/>
<gene>
    <name evidence="7" type="ORF">ACFFK8_12605</name>
</gene>
<evidence type="ECO:0000313" key="8">
    <source>
        <dbReference type="Proteomes" id="UP001589688"/>
    </source>
</evidence>
<evidence type="ECO:0000256" key="1">
    <source>
        <dbReference type="ARBA" id="ARBA00001913"/>
    </source>
</evidence>
<reference evidence="7 8" key="1">
    <citation type="submission" date="2024-09" db="EMBL/GenBank/DDBJ databases">
        <authorList>
            <person name="Sun Q."/>
            <person name="Mori K."/>
        </authorList>
    </citation>
    <scope>NUCLEOTIDE SEQUENCE [LARGE SCALE GENOMIC DNA]</scope>
    <source>
        <strain evidence="7 8">ATCC 51272</strain>
    </source>
</reference>
<dbReference type="InterPro" id="IPR012939">
    <property type="entry name" value="Glyco_hydro_92"/>
</dbReference>
<keyword evidence="7" id="KW-0378">Hydrolase</keyword>
<organism evidence="7 8">
    <name type="scientific">Hallella seregens ATCC 51272</name>
    <dbReference type="NCBI Taxonomy" id="1336250"/>
    <lineage>
        <taxon>Bacteria</taxon>
        <taxon>Pseudomonadati</taxon>
        <taxon>Bacteroidota</taxon>
        <taxon>Bacteroidia</taxon>
        <taxon>Bacteroidales</taxon>
        <taxon>Prevotellaceae</taxon>
        <taxon>Hallella</taxon>
    </lineage>
</organism>
<accession>A0ABV5ZR35</accession>
<name>A0ABV5ZR35_9BACT</name>
<dbReference type="Gene3D" id="1.20.1050.60">
    <property type="entry name" value="alpha-1,2-mannosidase"/>
    <property type="match status" value="1"/>
</dbReference>
<dbReference type="InterPro" id="IPR014718">
    <property type="entry name" value="GH-type_carb-bd"/>
</dbReference>
<dbReference type="Pfam" id="PF17678">
    <property type="entry name" value="Glyco_hydro_92N"/>
    <property type="match status" value="1"/>
</dbReference>
<dbReference type="SUPFAM" id="SSF48208">
    <property type="entry name" value="Six-hairpin glycosidases"/>
    <property type="match status" value="1"/>
</dbReference>